<feature type="compositionally biased region" description="Basic and acidic residues" evidence="1">
    <location>
        <begin position="56"/>
        <end position="79"/>
    </location>
</feature>
<accession>A0AAV7MPS7</accession>
<keyword evidence="3" id="KW-1185">Reference proteome</keyword>
<dbReference type="EMBL" id="JANPWB010000013">
    <property type="protein sequence ID" value="KAJ1105149.1"/>
    <property type="molecule type" value="Genomic_DNA"/>
</dbReference>
<dbReference type="Proteomes" id="UP001066276">
    <property type="component" value="Chromosome 9"/>
</dbReference>
<dbReference type="AlphaFoldDB" id="A0AAV7MPS7"/>
<protein>
    <submittedName>
        <fullName evidence="2">Uncharacterized protein</fullName>
    </submittedName>
</protein>
<feature type="region of interest" description="Disordered" evidence="1">
    <location>
        <begin position="1"/>
        <end position="79"/>
    </location>
</feature>
<name>A0AAV7MPS7_PLEWA</name>
<evidence type="ECO:0000313" key="2">
    <source>
        <dbReference type="EMBL" id="KAJ1105149.1"/>
    </source>
</evidence>
<evidence type="ECO:0000313" key="3">
    <source>
        <dbReference type="Proteomes" id="UP001066276"/>
    </source>
</evidence>
<sequence length="79" mass="8593">MLLGTRPALRYCDPEAQPQPQQSRPTTSDNTAATPTEAATHTSHHHHPARKISTGIKEKDEALSGHAKEEKKVSLKGVD</sequence>
<gene>
    <name evidence="2" type="ORF">NDU88_002557</name>
</gene>
<comment type="caution">
    <text evidence="2">The sequence shown here is derived from an EMBL/GenBank/DDBJ whole genome shotgun (WGS) entry which is preliminary data.</text>
</comment>
<evidence type="ECO:0000256" key="1">
    <source>
        <dbReference type="SAM" id="MobiDB-lite"/>
    </source>
</evidence>
<feature type="compositionally biased region" description="Low complexity" evidence="1">
    <location>
        <begin position="31"/>
        <end position="41"/>
    </location>
</feature>
<organism evidence="2 3">
    <name type="scientific">Pleurodeles waltl</name>
    <name type="common">Iberian ribbed newt</name>
    <dbReference type="NCBI Taxonomy" id="8319"/>
    <lineage>
        <taxon>Eukaryota</taxon>
        <taxon>Metazoa</taxon>
        <taxon>Chordata</taxon>
        <taxon>Craniata</taxon>
        <taxon>Vertebrata</taxon>
        <taxon>Euteleostomi</taxon>
        <taxon>Amphibia</taxon>
        <taxon>Batrachia</taxon>
        <taxon>Caudata</taxon>
        <taxon>Salamandroidea</taxon>
        <taxon>Salamandridae</taxon>
        <taxon>Pleurodelinae</taxon>
        <taxon>Pleurodeles</taxon>
    </lineage>
</organism>
<proteinExistence type="predicted"/>
<reference evidence="2" key="1">
    <citation type="journal article" date="2022" name="bioRxiv">
        <title>Sequencing and chromosome-scale assembly of the giantPleurodeles waltlgenome.</title>
        <authorList>
            <person name="Brown T."/>
            <person name="Elewa A."/>
            <person name="Iarovenko S."/>
            <person name="Subramanian E."/>
            <person name="Araus A.J."/>
            <person name="Petzold A."/>
            <person name="Susuki M."/>
            <person name="Suzuki K.-i.T."/>
            <person name="Hayashi T."/>
            <person name="Toyoda A."/>
            <person name="Oliveira C."/>
            <person name="Osipova E."/>
            <person name="Leigh N.D."/>
            <person name="Simon A."/>
            <person name="Yun M.H."/>
        </authorList>
    </citation>
    <scope>NUCLEOTIDE SEQUENCE</scope>
    <source>
        <strain evidence="2">20211129_DDA</strain>
        <tissue evidence="2">Liver</tissue>
    </source>
</reference>